<name>A0A418YRU9_9SPHN</name>
<dbReference type="SUPFAM" id="SSF52540">
    <property type="entry name" value="P-loop containing nucleoside triphosphate hydrolases"/>
    <property type="match status" value="2"/>
</dbReference>
<comment type="caution">
    <text evidence="20">The sequence shown here is derived from an EMBL/GenBank/DDBJ whole genome shotgun (WGS) entry which is preliminary data.</text>
</comment>
<dbReference type="SUPFAM" id="SSF46600">
    <property type="entry name" value="C-terminal UvrC-binding domain of UvrB"/>
    <property type="match status" value="1"/>
</dbReference>
<dbReference type="SMART" id="SM00487">
    <property type="entry name" value="DEXDc"/>
    <property type="match status" value="1"/>
</dbReference>
<dbReference type="PROSITE" id="PS51192">
    <property type="entry name" value="HELICASE_ATP_BIND_1"/>
    <property type="match status" value="1"/>
</dbReference>
<evidence type="ECO:0000256" key="3">
    <source>
        <dbReference type="ARBA" id="ARBA00022490"/>
    </source>
</evidence>
<evidence type="ECO:0000256" key="11">
    <source>
        <dbReference type="ARBA" id="ARBA00026033"/>
    </source>
</evidence>
<evidence type="ECO:0000256" key="1">
    <source>
        <dbReference type="ARBA" id="ARBA00004496"/>
    </source>
</evidence>
<comment type="subcellular location">
    <subcellularLocation>
        <location evidence="1 13 14">Cytoplasm</location>
    </subcellularLocation>
</comment>
<dbReference type="GO" id="GO:0009381">
    <property type="term" value="F:excinuclease ABC activity"/>
    <property type="evidence" value="ECO:0007669"/>
    <property type="project" value="UniProtKB-UniRule"/>
</dbReference>
<dbReference type="OrthoDB" id="9806651at2"/>
<dbReference type="Pfam" id="PF04851">
    <property type="entry name" value="ResIII"/>
    <property type="match status" value="1"/>
</dbReference>
<evidence type="ECO:0000256" key="5">
    <source>
        <dbReference type="ARBA" id="ARBA00022763"/>
    </source>
</evidence>
<evidence type="ECO:0000256" key="7">
    <source>
        <dbReference type="ARBA" id="ARBA00022840"/>
    </source>
</evidence>
<keyword evidence="7 13" id="KW-0067">ATP-binding</keyword>
<dbReference type="InterPro" id="IPR027417">
    <property type="entry name" value="P-loop_NTPase"/>
</dbReference>
<dbReference type="GO" id="GO:0009380">
    <property type="term" value="C:excinuclease repair complex"/>
    <property type="evidence" value="ECO:0007669"/>
    <property type="project" value="InterPro"/>
</dbReference>
<dbReference type="CDD" id="cd17916">
    <property type="entry name" value="DEXHc_UvrB"/>
    <property type="match status" value="1"/>
</dbReference>
<evidence type="ECO:0000313" key="20">
    <source>
        <dbReference type="EMBL" id="RJG54386.1"/>
    </source>
</evidence>
<dbReference type="PANTHER" id="PTHR24029:SF0">
    <property type="entry name" value="UVRABC SYSTEM PROTEIN B"/>
    <property type="match status" value="1"/>
</dbReference>
<feature type="domain" description="UVR" evidence="17">
    <location>
        <begin position="654"/>
        <end position="689"/>
    </location>
</feature>
<evidence type="ECO:0000313" key="21">
    <source>
        <dbReference type="Proteomes" id="UP000283469"/>
    </source>
</evidence>
<dbReference type="Proteomes" id="UP000283469">
    <property type="component" value="Unassembled WGS sequence"/>
</dbReference>
<feature type="coiled-coil region" evidence="15">
    <location>
        <begin position="287"/>
        <end position="321"/>
    </location>
</feature>
<evidence type="ECO:0000256" key="15">
    <source>
        <dbReference type="SAM" id="Coils"/>
    </source>
</evidence>
<evidence type="ECO:0000256" key="12">
    <source>
        <dbReference type="ARBA" id="ARBA00029504"/>
    </source>
</evidence>
<comment type="function">
    <text evidence="13">The UvrABC repair system catalyzes the recognition and processing of DNA lesions. A damage recognition complex composed of 2 UvrA and 2 UvrB subunits scans DNA for abnormalities. Upon binding of the UvrA(2)B(2) complex to a putative damaged site, the DNA wraps around one UvrB monomer. DNA wrap is dependent on ATP binding by UvrB and probably causes local melting of the DNA helix, facilitating insertion of UvrB beta-hairpin between the DNA strands. Then UvrB probes one DNA strand for the presence of a lesion. If a lesion is found the UvrA subunits dissociate and the UvrB-DNA preincision complex is formed. This complex is subsequently bound by UvrC and the second UvrB is released. If no lesion is found, the DNA wraps around the other UvrB subunit that will check the other stand for damage.</text>
</comment>
<dbReference type="InterPro" id="IPR001943">
    <property type="entry name" value="UVR_dom"/>
</dbReference>
<feature type="region of interest" description="Disordered" evidence="16">
    <location>
        <begin position="1"/>
        <end position="35"/>
    </location>
</feature>
<feature type="compositionally biased region" description="Basic residues" evidence="16">
    <location>
        <begin position="712"/>
        <end position="727"/>
    </location>
</feature>
<proteinExistence type="inferred from homology"/>
<dbReference type="NCBIfam" id="TIGR00631">
    <property type="entry name" value="uvrb"/>
    <property type="match status" value="1"/>
</dbReference>
<dbReference type="Pfam" id="PF00271">
    <property type="entry name" value="Helicase_C"/>
    <property type="match status" value="1"/>
</dbReference>
<dbReference type="HAMAP" id="MF_00204">
    <property type="entry name" value="UvrB"/>
    <property type="match status" value="1"/>
</dbReference>
<dbReference type="Gene3D" id="6.10.140.240">
    <property type="match status" value="1"/>
</dbReference>
<keyword evidence="3 13" id="KW-0963">Cytoplasm</keyword>
<dbReference type="RefSeq" id="WP_119747002.1">
    <property type="nucleotide sequence ID" value="NZ_QVRA01000010.1"/>
</dbReference>
<dbReference type="PROSITE" id="PS51194">
    <property type="entry name" value="HELICASE_CTER"/>
    <property type="match status" value="1"/>
</dbReference>
<feature type="binding site" evidence="13">
    <location>
        <begin position="69"/>
        <end position="76"/>
    </location>
    <ligand>
        <name>ATP</name>
        <dbReference type="ChEBI" id="CHEBI:30616"/>
    </ligand>
</feature>
<gene>
    <name evidence="13 20" type="primary">uvrB</name>
    <name evidence="20" type="ORF">D0Z70_12835</name>
</gene>
<keyword evidence="15" id="KW-0175">Coiled coil</keyword>
<comment type="domain">
    <text evidence="13">The beta-hairpin motif is involved in DNA binding.</text>
</comment>
<keyword evidence="4 13" id="KW-0547">Nucleotide-binding</keyword>
<dbReference type="NCBIfam" id="NF003673">
    <property type="entry name" value="PRK05298.1"/>
    <property type="match status" value="1"/>
</dbReference>
<dbReference type="InterPro" id="IPR014001">
    <property type="entry name" value="Helicase_ATP-bd"/>
</dbReference>
<comment type="similarity">
    <text evidence="2 13 14">Belongs to the UvrB family.</text>
</comment>
<dbReference type="GO" id="GO:0016887">
    <property type="term" value="F:ATP hydrolysis activity"/>
    <property type="evidence" value="ECO:0007669"/>
    <property type="project" value="InterPro"/>
</dbReference>
<dbReference type="Gene3D" id="3.40.50.300">
    <property type="entry name" value="P-loop containing nucleotide triphosphate hydrolases"/>
    <property type="match status" value="3"/>
</dbReference>
<keyword evidence="10 13" id="KW-0742">SOS response</keyword>
<evidence type="ECO:0000256" key="2">
    <source>
        <dbReference type="ARBA" id="ARBA00008533"/>
    </source>
</evidence>
<protein>
    <recommendedName>
        <fullName evidence="12 13">UvrABC system protein B</fullName>
        <shortName evidence="13">Protein UvrB</shortName>
    </recommendedName>
    <alternativeName>
        <fullName evidence="13">Excinuclease ABC subunit B</fullName>
    </alternativeName>
</protein>
<dbReference type="SMART" id="SM00490">
    <property type="entry name" value="HELICc"/>
    <property type="match status" value="1"/>
</dbReference>
<keyword evidence="9 13" id="KW-0234">DNA repair</keyword>
<dbReference type="PANTHER" id="PTHR24029">
    <property type="entry name" value="UVRABC SYSTEM PROTEIN B"/>
    <property type="match status" value="1"/>
</dbReference>
<dbReference type="GO" id="GO:0009432">
    <property type="term" value="P:SOS response"/>
    <property type="evidence" value="ECO:0007669"/>
    <property type="project" value="UniProtKB-UniRule"/>
</dbReference>
<keyword evidence="5 13" id="KW-0227">DNA damage</keyword>
<feature type="domain" description="Helicase C-terminal" evidence="19">
    <location>
        <begin position="461"/>
        <end position="623"/>
    </location>
</feature>
<dbReference type="InterPro" id="IPR004807">
    <property type="entry name" value="UvrB"/>
</dbReference>
<dbReference type="GO" id="GO:0005524">
    <property type="term" value="F:ATP binding"/>
    <property type="evidence" value="ECO:0007669"/>
    <property type="project" value="UniProtKB-UniRule"/>
</dbReference>
<evidence type="ECO:0000256" key="8">
    <source>
        <dbReference type="ARBA" id="ARBA00022881"/>
    </source>
</evidence>
<evidence type="ECO:0000256" key="14">
    <source>
        <dbReference type="RuleBase" id="RU003587"/>
    </source>
</evidence>
<feature type="region of interest" description="Disordered" evidence="16">
    <location>
        <begin position="693"/>
        <end position="727"/>
    </location>
</feature>
<keyword evidence="8 13" id="KW-0267">Excision nuclease</keyword>
<evidence type="ECO:0000256" key="4">
    <source>
        <dbReference type="ARBA" id="ARBA00022741"/>
    </source>
</evidence>
<evidence type="ECO:0000256" key="6">
    <source>
        <dbReference type="ARBA" id="ARBA00022769"/>
    </source>
</evidence>
<dbReference type="InterPro" id="IPR036876">
    <property type="entry name" value="UVR_dom_sf"/>
</dbReference>
<dbReference type="GO" id="GO:0003677">
    <property type="term" value="F:DNA binding"/>
    <property type="evidence" value="ECO:0007669"/>
    <property type="project" value="UniProtKB-UniRule"/>
</dbReference>
<dbReference type="Pfam" id="PF02151">
    <property type="entry name" value="UVR"/>
    <property type="match status" value="1"/>
</dbReference>
<dbReference type="PROSITE" id="PS50151">
    <property type="entry name" value="UVR"/>
    <property type="match status" value="1"/>
</dbReference>
<accession>A0A418YRU9</accession>
<evidence type="ECO:0000259" key="18">
    <source>
        <dbReference type="PROSITE" id="PS51192"/>
    </source>
</evidence>
<evidence type="ECO:0000259" key="17">
    <source>
        <dbReference type="PROSITE" id="PS50151"/>
    </source>
</evidence>
<dbReference type="InterPro" id="IPR006935">
    <property type="entry name" value="Helicase/UvrB_N"/>
</dbReference>
<dbReference type="InterPro" id="IPR041471">
    <property type="entry name" value="UvrB_inter"/>
</dbReference>
<dbReference type="InterPro" id="IPR024759">
    <property type="entry name" value="UvrB_YAD/RRR_dom"/>
</dbReference>
<dbReference type="Pfam" id="PF12344">
    <property type="entry name" value="UvrB"/>
    <property type="match status" value="1"/>
</dbReference>
<evidence type="ECO:0000256" key="9">
    <source>
        <dbReference type="ARBA" id="ARBA00023204"/>
    </source>
</evidence>
<dbReference type="GO" id="GO:0006289">
    <property type="term" value="P:nucleotide-excision repair"/>
    <property type="evidence" value="ECO:0007669"/>
    <property type="project" value="UniProtKB-UniRule"/>
</dbReference>
<sequence length="727" mass="81943">MAIQIRTTLDEPDTDASFVPHRPARPDKSEGGRPFTLVSDYEPSGDQRTAIPELVEQALAGERDQVLLGVTGSGKTFTMAKVIEALQRPALILAPNKILAAQLYGEFKSFFPDNAVEYFVSYYDYYQPEAYVARSDTYIEKESSVNESIDRMRHSATRSLLEWDDCIIVASVSCLYGIGSVETYSAMTFSMKKGGIEDQREIIRKLVALQYKRNDAGFARGNFRVKGDNLEIFPSHYEDTAWRVSFFGNEIEAIVEFDPLSGKKVASLDYVKVFPNSHHVTPGPTLKQAMEAIRFELTERLKELEAEGKLLEAQRLEQRTNFDLEMIAATGSCAGIENYSRFLTGRLPGEPPPTLFEYLPENALLFVDESHQTVPQIGAMARGDHRRKITLAEYGFRLPSCIDNRPLRFNEWDAMRPQTVSVSATPGKWEMEQTGGVFSEQVIRPTGLIDPPVEIKPVEDQVDDLINECRKVTANGYRTLVTTLTKRMAEDLTEFMHEAGIKVRYMHSDVETLERIELIRDLRLGVYDVLIGINLLREGLDIPECGLVAILDADKEGFLRSETSLIQTIGRAARNVDGRVILYADRITGSMERALNETGRRREKQEAYNREHGITPTTIKRNIGDIIAHVSNKDSVLIETGDADRPHMVGHNLRAYIEDLEKKMRAAAADLEFEEAGRIRDEIRKLEAEELGLPHEQQVAAPRGRATEGKPGTRKLRYGKTQKKFGR</sequence>
<feature type="short sequence motif" description="Beta-hairpin" evidence="13">
    <location>
        <begin position="122"/>
        <end position="145"/>
    </location>
</feature>
<dbReference type="AlphaFoldDB" id="A0A418YRU9"/>
<keyword evidence="21" id="KW-1185">Reference proteome</keyword>
<evidence type="ECO:0000259" key="19">
    <source>
        <dbReference type="PROSITE" id="PS51194"/>
    </source>
</evidence>
<keyword evidence="6 13" id="KW-0228">DNA excision</keyword>
<evidence type="ECO:0000256" key="16">
    <source>
        <dbReference type="SAM" id="MobiDB-lite"/>
    </source>
</evidence>
<dbReference type="InterPro" id="IPR001650">
    <property type="entry name" value="Helicase_C-like"/>
</dbReference>
<evidence type="ECO:0000256" key="10">
    <source>
        <dbReference type="ARBA" id="ARBA00023236"/>
    </source>
</evidence>
<feature type="domain" description="Helicase ATP-binding" evidence="18">
    <location>
        <begin position="56"/>
        <end position="209"/>
    </location>
</feature>
<evidence type="ECO:0000256" key="13">
    <source>
        <dbReference type="HAMAP-Rule" id="MF_00204"/>
    </source>
</evidence>
<dbReference type="CDD" id="cd18790">
    <property type="entry name" value="SF2_C_UvrB"/>
    <property type="match status" value="1"/>
</dbReference>
<dbReference type="Pfam" id="PF17757">
    <property type="entry name" value="UvrB_inter"/>
    <property type="match status" value="1"/>
</dbReference>
<dbReference type="EMBL" id="QVRA01000010">
    <property type="protein sequence ID" value="RJG54386.1"/>
    <property type="molecule type" value="Genomic_DNA"/>
</dbReference>
<comment type="subunit">
    <text evidence="11 13 14">Forms a heterotetramer with UvrA during the search for lesions. Interacts with UvrC in an incision complex.</text>
</comment>
<reference evidence="20 21" key="1">
    <citation type="submission" date="2018-08" db="EMBL/GenBank/DDBJ databases">
        <title>Sphingobium sp. EO9.</title>
        <authorList>
            <person name="Park Y."/>
            <person name="Kim K.H."/>
            <person name="Jeon C.O."/>
        </authorList>
    </citation>
    <scope>NUCLEOTIDE SEQUENCE [LARGE SCALE GENOMIC DNA]</scope>
    <source>
        <strain evidence="20 21">EO9</strain>
    </source>
</reference>
<organism evidence="20 21">
    <name type="scientific">Sphingobium terrigena</name>
    <dbReference type="NCBI Taxonomy" id="2304063"/>
    <lineage>
        <taxon>Bacteria</taxon>
        <taxon>Pseudomonadati</taxon>
        <taxon>Pseudomonadota</taxon>
        <taxon>Alphaproteobacteria</taxon>
        <taxon>Sphingomonadales</taxon>
        <taxon>Sphingomonadaceae</taxon>
        <taxon>Sphingobium</taxon>
    </lineage>
</organism>
<dbReference type="GO" id="GO:0005737">
    <property type="term" value="C:cytoplasm"/>
    <property type="evidence" value="ECO:0007669"/>
    <property type="project" value="UniProtKB-SubCell"/>
</dbReference>
<dbReference type="Gene3D" id="4.10.860.10">
    <property type="entry name" value="UVR domain"/>
    <property type="match status" value="1"/>
</dbReference>